<evidence type="ECO:0000256" key="9">
    <source>
        <dbReference type="ARBA" id="ARBA00023027"/>
    </source>
</evidence>
<dbReference type="FunFam" id="3.40.50.720:FF:000231">
    <property type="entry name" value="Estradiol 17-beta-dehydrogenase 8"/>
    <property type="match status" value="1"/>
</dbReference>
<comment type="similarity">
    <text evidence="3">Belongs to the short-chain dehydrogenases/reductases (SDR) family.</text>
</comment>
<keyword evidence="12" id="KW-0275">Fatty acid biosynthesis</keyword>
<evidence type="ECO:0000256" key="8">
    <source>
        <dbReference type="ARBA" id="ARBA00023002"/>
    </source>
</evidence>
<evidence type="ECO:0000256" key="15">
    <source>
        <dbReference type="ARBA" id="ARBA00050232"/>
    </source>
</evidence>
<dbReference type="PROSITE" id="PS00061">
    <property type="entry name" value="ADH_SHORT"/>
    <property type="match status" value="1"/>
</dbReference>
<evidence type="ECO:0000256" key="3">
    <source>
        <dbReference type="ARBA" id="ARBA00006484"/>
    </source>
</evidence>
<dbReference type="InterPro" id="IPR036291">
    <property type="entry name" value="NAD(P)-bd_dom_sf"/>
</dbReference>
<dbReference type="InterPro" id="IPR002347">
    <property type="entry name" value="SDR_fam"/>
</dbReference>
<evidence type="ECO:0000256" key="13">
    <source>
        <dbReference type="ARBA" id="ARBA00037929"/>
    </source>
</evidence>
<keyword evidence="10" id="KW-0443">Lipid metabolism</keyword>
<comment type="subcellular location">
    <subcellularLocation>
        <location evidence="1">Mitochondrion matrix</location>
    </subcellularLocation>
</comment>
<dbReference type="PRINTS" id="PR00081">
    <property type="entry name" value="GDHRDH"/>
</dbReference>
<dbReference type="GO" id="GO:0006633">
    <property type="term" value="P:fatty acid biosynthetic process"/>
    <property type="evidence" value="ECO:0007669"/>
    <property type="project" value="UniProtKB-KW"/>
</dbReference>
<keyword evidence="9" id="KW-0520">NAD</keyword>
<dbReference type="EC" id="1.1.1.239" evidence="19"/>
<evidence type="ECO:0000313" key="26">
    <source>
        <dbReference type="EMBL" id="ABM55596.1"/>
    </source>
</evidence>
<organism evidence="26">
    <name type="scientific">Maconellicoccus hirsutus</name>
    <name type="common">Pink hibiscus mealybug</name>
    <dbReference type="NCBI Taxonomy" id="177089"/>
    <lineage>
        <taxon>Eukaryota</taxon>
        <taxon>Metazoa</taxon>
        <taxon>Ecdysozoa</taxon>
        <taxon>Arthropoda</taxon>
        <taxon>Hexapoda</taxon>
        <taxon>Insecta</taxon>
        <taxon>Pterygota</taxon>
        <taxon>Neoptera</taxon>
        <taxon>Paraneoptera</taxon>
        <taxon>Hemiptera</taxon>
        <taxon>Sternorrhyncha</taxon>
        <taxon>Coccoidea</taxon>
        <taxon>Pseudococcidae</taxon>
        <taxon>Maconellicoccus</taxon>
    </lineage>
</organism>
<evidence type="ECO:0000256" key="23">
    <source>
        <dbReference type="ARBA" id="ARBA00081936"/>
    </source>
</evidence>
<dbReference type="AlphaFoldDB" id="A2I427"/>
<keyword evidence="8" id="KW-0560">Oxidoreductase</keyword>
<evidence type="ECO:0000256" key="25">
    <source>
        <dbReference type="ARBA" id="ARBA00083258"/>
    </source>
</evidence>
<evidence type="ECO:0000256" key="14">
    <source>
        <dbReference type="ARBA" id="ARBA00049069"/>
    </source>
</evidence>
<dbReference type="PANTHER" id="PTHR42760:SF83">
    <property type="entry name" value="(3R)-3-HYDROXYACYL-COA DEHYDROGENASE"/>
    <property type="match status" value="1"/>
</dbReference>
<comment type="catalytic activity">
    <reaction evidence="17">
        <text>a (3R)-3-hydroxyacyl-CoA + NAD(+) = a 3-oxoacyl-CoA + NADH + H(+)</text>
        <dbReference type="Rhea" id="RHEA:32711"/>
        <dbReference type="ChEBI" id="CHEBI:15378"/>
        <dbReference type="ChEBI" id="CHEBI:57319"/>
        <dbReference type="ChEBI" id="CHEBI:57540"/>
        <dbReference type="ChEBI" id="CHEBI:57945"/>
        <dbReference type="ChEBI" id="CHEBI:90726"/>
        <dbReference type="EC" id="1.1.1.n12"/>
    </reaction>
    <physiologicalReaction direction="left-to-right" evidence="17">
        <dbReference type="Rhea" id="RHEA:32712"/>
    </physiologicalReaction>
</comment>
<evidence type="ECO:0000256" key="19">
    <source>
        <dbReference type="ARBA" id="ARBA00066822"/>
    </source>
</evidence>
<comment type="subunit">
    <text evidence="18">Heterotetramer with CBR4; contains two molecules of HSD17B8 and CBR4.</text>
</comment>
<dbReference type="SUPFAM" id="SSF51735">
    <property type="entry name" value="NAD(P)-binding Rossmann-fold domains"/>
    <property type="match status" value="1"/>
</dbReference>
<keyword evidence="7" id="KW-0276">Fatty acid metabolism</keyword>
<dbReference type="InterPro" id="IPR020904">
    <property type="entry name" value="Sc_DH/Rdtase_CS"/>
</dbReference>
<evidence type="ECO:0000256" key="11">
    <source>
        <dbReference type="ARBA" id="ARBA00023128"/>
    </source>
</evidence>
<keyword evidence="11" id="KW-0496">Mitochondrion</keyword>
<dbReference type="GO" id="GO:0048038">
    <property type="term" value="F:quinone binding"/>
    <property type="evidence" value="ECO:0007669"/>
    <property type="project" value="TreeGrafter"/>
</dbReference>
<dbReference type="GO" id="GO:0004303">
    <property type="term" value="F:estradiol 17-beta-dehydrogenase [NAD(P)+] activity"/>
    <property type="evidence" value="ECO:0007669"/>
    <property type="project" value="UniProtKB-EC"/>
</dbReference>
<evidence type="ECO:0000256" key="7">
    <source>
        <dbReference type="ARBA" id="ARBA00022832"/>
    </source>
</evidence>
<evidence type="ECO:0000256" key="2">
    <source>
        <dbReference type="ARBA" id="ARBA00005194"/>
    </source>
</evidence>
<sequence>MLAGKIAFVTGAGGGIGRATCQLLAKANAKIIASDCNVTSAKETIGILEGNGHMAIRIDVSNGKEVNDAFNNIIENYHTPPSIIVNAAGIIRDNFLLNLTEEDFDKVLNVNLKGTFLITQKACQHLVDAGKPGSIVNISSIVGKRGNRGQCNYASSKAAVETFSKSVAQEMARYNIRCNTVLPGFISTSMTEGVPDKVKDMFHSLIPLKRFGKPEEVAEVIKFLSSDASSYVTGTSIFVSGGLE</sequence>
<comment type="catalytic activity">
    <reaction evidence="14">
        <text>17beta-estradiol + NAD(+) = estrone + NADH + H(+)</text>
        <dbReference type="Rhea" id="RHEA:24612"/>
        <dbReference type="ChEBI" id="CHEBI:15378"/>
        <dbReference type="ChEBI" id="CHEBI:16469"/>
        <dbReference type="ChEBI" id="CHEBI:17263"/>
        <dbReference type="ChEBI" id="CHEBI:57540"/>
        <dbReference type="ChEBI" id="CHEBI:57945"/>
        <dbReference type="EC" id="1.1.1.62"/>
    </reaction>
    <physiologicalReaction direction="left-to-right" evidence="14">
        <dbReference type="Rhea" id="RHEA:24613"/>
    </physiologicalReaction>
    <physiologicalReaction direction="right-to-left" evidence="14">
        <dbReference type="Rhea" id="RHEA:24614"/>
    </physiologicalReaction>
</comment>
<evidence type="ECO:0000256" key="22">
    <source>
        <dbReference type="ARBA" id="ARBA00081419"/>
    </source>
</evidence>
<dbReference type="EC" id="1.1.1.n12" evidence="4"/>
<dbReference type="EMBL" id="EF070530">
    <property type="protein sequence ID" value="ABM55596.1"/>
    <property type="molecule type" value="mRNA"/>
</dbReference>
<comment type="catalytic activity">
    <reaction evidence="15">
        <text>testosterone + NAD(+) = androst-4-ene-3,17-dione + NADH + H(+)</text>
        <dbReference type="Rhea" id="RHEA:14929"/>
        <dbReference type="ChEBI" id="CHEBI:15378"/>
        <dbReference type="ChEBI" id="CHEBI:16422"/>
        <dbReference type="ChEBI" id="CHEBI:17347"/>
        <dbReference type="ChEBI" id="CHEBI:57540"/>
        <dbReference type="ChEBI" id="CHEBI:57945"/>
        <dbReference type="EC" id="1.1.1.239"/>
    </reaction>
    <physiologicalReaction direction="left-to-right" evidence="15">
        <dbReference type="Rhea" id="RHEA:14930"/>
    </physiologicalReaction>
</comment>
<evidence type="ECO:0000256" key="4">
    <source>
        <dbReference type="ARBA" id="ARBA00012456"/>
    </source>
</evidence>
<evidence type="ECO:0000256" key="6">
    <source>
        <dbReference type="ARBA" id="ARBA00022553"/>
    </source>
</evidence>
<protein>
    <recommendedName>
        <fullName evidence="20">(3R)-3-hydroxyacyl-CoA dehydrogenase</fullName>
        <ecNumber evidence="19">1.1.1.239</ecNumber>
        <ecNumber evidence="4">1.1.1.n12</ecNumber>
    </recommendedName>
    <alternativeName>
        <fullName evidence="22">17-beta-hydroxysteroid dehydrogenase 8</fullName>
    </alternativeName>
    <alternativeName>
        <fullName evidence="21">3-ketoacyl-[acyl-carrier-protein] reductase alpha subunit</fullName>
    </alternativeName>
    <alternativeName>
        <fullName evidence="24">3-oxoacyl-[acyl-carrier-protein] reductase</fullName>
    </alternativeName>
    <alternativeName>
        <fullName evidence="25">Estradiol 17-beta-dehydrogenase 8</fullName>
    </alternativeName>
    <alternativeName>
        <fullName evidence="23">Testosterone 17-beta-dehydrogenase 8</fullName>
    </alternativeName>
</protein>
<evidence type="ECO:0000256" key="5">
    <source>
        <dbReference type="ARBA" id="ARBA00022516"/>
    </source>
</evidence>
<dbReference type="Pfam" id="PF13561">
    <property type="entry name" value="adh_short_C2"/>
    <property type="match status" value="1"/>
</dbReference>
<reference evidence="26" key="1">
    <citation type="submission" date="2006-10" db="EMBL/GenBank/DDBJ databases">
        <title>Expressed genes of the pink hibiscus mealybug, Maconellicoccus hirsutus.</title>
        <authorList>
            <person name="Hunter W.B."/>
            <person name="Hunnicutt L.E."/>
        </authorList>
    </citation>
    <scope>NUCLEOTIDE SEQUENCE</scope>
</reference>
<comment type="pathway">
    <text evidence="13">Steroid biosynthesis; estrogen biosynthesis.</text>
</comment>
<evidence type="ECO:0000256" key="20">
    <source>
        <dbReference type="ARBA" id="ARBA00070911"/>
    </source>
</evidence>
<evidence type="ECO:0000256" key="24">
    <source>
        <dbReference type="ARBA" id="ARBA00083097"/>
    </source>
</evidence>
<name>A2I427_MACHI</name>
<dbReference type="GO" id="GO:0005759">
    <property type="term" value="C:mitochondrial matrix"/>
    <property type="evidence" value="ECO:0007669"/>
    <property type="project" value="UniProtKB-SubCell"/>
</dbReference>
<dbReference type="PANTHER" id="PTHR42760">
    <property type="entry name" value="SHORT-CHAIN DEHYDROGENASES/REDUCTASES FAMILY MEMBER"/>
    <property type="match status" value="1"/>
</dbReference>
<dbReference type="GO" id="GO:0047035">
    <property type="term" value="F:testosterone dehydrogenase (NAD+) activity"/>
    <property type="evidence" value="ECO:0007669"/>
    <property type="project" value="UniProtKB-EC"/>
</dbReference>
<evidence type="ECO:0000256" key="1">
    <source>
        <dbReference type="ARBA" id="ARBA00004305"/>
    </source>
</evidence>
<proteinExistence type="evidence at transcript level"/>
<comment type="catalytic activity">
    <reaction evidence="16">
        <text>17beta-hydroxy-5alpha-androstan-3-one + NAD(+) = 5alpha-androstan-3,17-dione + NADH + H(+)</text>
        <dbReference type="Rhea" id="RHEA:41992"/>
        <dbReference type="ChEBI" id="CHEBI:15378"/>
        <dbReference type="ChEBI" id="CHEBI:15994"/>
        <dbReference type="ChEBI" id="CHEBI:16330"/>
        <dbReference type="ChEBI" id="CHEBI:57540"/>
        <dbReference type="ChEBI" id="CHEBI:57945"/>
    </reaction>
    <physiologicalReaction direction="left-to-right" evidence="16">
        <dbReference type="Rhea" id="RHEA:41993"/>
    </physiologicalReaction>
</comment>
<keyword evidence="5" id="KW-0444">Lipid biosynthesis</keyword>
<evidence type="ECO:0000256" key="12">
    <source>
        <dbReference type="ARBA" id="ARBA00023160"/>
    </source>
</evidence>
<evidence type="ECO:0000256" key="21">
    <source>
        <dbReference type="ARBA" id="ARBA00077835"/>
    </source>
</evidence>
<dbReference type="GO" id="GO:0008210">
    <property type="term" value="P:estrogen metabolic process"/>
    <property type="evidence" value="ECO:0007669"/>
    <property type="project" value="UniProtKB-ARBA"/>
</dbReference>
<evidence type="ECO:0000256" key="10">
    <source>
        <dbReference type="ARBA" id="ARBA00023098"/>
    </source>
</evidence>
<comment type="pathway">
    <text evidence="2">Lipid metabolism; fatty acid biosynthesis.</text>
</comment>
<evidence type="ECO:0000256" key="16">
    <source>
        <dbReference type="ARBA" id="ARBA00050435"/>
    </source>
</evidence>
<evidence type="ECO:0000256" key="18">
    <source>
        <dbReference type="ARBA" id="ARBA00065174"/>
    </source>
</evidence>
<keyword evidence="6" id="KW-0597">Phosphoprotein</keyword>
<accession>A2I427</accession>
<evidence type="ECO:0000256" key="17">
    <source>
        <dbReference type="ARBA" id="ARBA00052680"/>
    </source>
</evidence>
<dbReference type="Gene3D" id="3.40.50.720">
    <property type="entry name" value="NAD(P)-binding Rossmann-like Domain"/>
    <property type="match status" value="1"/>
</dbReference>
<dbReference type="PRINTS" id="PR00080">
    <property type="entry name" value="SDRFAMILY"/>
</dbReference>